<dbReference type="SUPFAM" id="SSF50630">
    <property type="entry name" value="Acid proteases"/>
    <property type="match status" value="1"/>
</dbReference>
<feature type="domain" description="Peptidase A1" evidence="2">
    <location>
        <begin position="114"/>
        <end position="173"/>
    </location>
</feature>
<protein>
    <recommendedName>
        <fullName evidence="2">Peptidase A1 domain-containing protein</fullName>
    </recommendedName>
</protein>
<evidence type="ECO:0000313" key="3">
    <source>
        <dbReference type="EMBL" id="MED6215812.1"/>
    </source>
</evidence>
<keyword evidence="4" id="KW-1185">Reference proteome</keyword>
<feature type="region of interest" description="Disordered" evidence="1">
    <location>
        <begin position="89"/>
        <end position="117"/>
    </location>
</feature>
<proteinExistence type="predicted"/>
<gene>
    <name evidence="3" type="ORF">PIB30_001429</name>
</gene>
<dbReference type="Proteomes" id="UP001341840">
    <property type="component" value="Unassembled WGS sequence"/>
</dbReference>
<accession>A0ABU6Z1K1</accession>
<comment type="caution">
    <text evidence="3">The sequence shown here is derived from an EMBL/GenBank/DDBJ whole genome shotgun (WGS) entry which is preliminary data.</text>
</comment>
<dbReference type="InterPro" id="IPR021109">
    <property type="entry name" value="Peptidase_aspartic_dom_sf"/>
</dbReference>
<dbReference type="InterPro" id="IPR033121">
    <property type="entry name" value="PEPTIDASE_A1"/>
</dbReference>
<evidence type="ECO:0000256" key="1">
    <source>
        <dbReference type="SAM" id="MobiDB-lite"/>
    </source>
</evidence>
<evidence type="ECO:0000259" key="2">
    <source>
        <dbReference type="Pfam" id="PF00026"/>
    </source>
</evidence>
<name>A0ABU6Z1K1_9FABA</name>
<dbReference type="EMBL" id="JASCZI010271863">
    <property type="protein sequence ID" value="MED6215812.1"/>
    <property type="molecule type" value="Genomic_DNA"/>
</dbReference>
<dbReference type="Pfam" id="PF00026">
    <property type="entry name" value="Asp"/>
    <property type="match status" value="1"/>
</dbReference>
<evidence type="ECO:0000313" key="4">
    <source>
        <dbReference type="Proteomes" id="UP001341840"/>
    </source>
</evidence>
<organism evidence="3 4">
    <name type="scientific">Stylosanthes scabra</name>
    <dbReference type="NCBI Taxonomy" id="79078"/>
    <lineage>
        <taxon>Eukaryota</taxon>
        <taxon>Viridiplantae</taxon>
        <taxon>Streptophyta</taxon>
        <taxon>Embryophyta</taxon>
        <taxon>Tracheophyta</taxon>
        <taxon>Spermatophyta</taxon>
        <taxon>Magnoliopsida</taxon>
        <taxon>eudicotyledons</taxon>
        <taxon>Gunneridae</taxon>
        <taxon>Pentapetalae</taxon>
        <taxon>rosids</taxon>
        <taxon>fabids</taxon>
        <taxon>Fabales</taxon>
        <taxon>Fabaceae</taxon>
        <taxon>Papilionoideae</taxon>
        <taxon>50 kb inversion clade</taxon>
        <taxon>dalbergioids sensu lato</taxon>
        <taxon>Dalbergieae</taxon>
        <taxon>Pterocarpus clade</taxon>
        <taxon>Stylosanthes</taxon>
    </lineage>
</organism>
<sequence length="280" mass="31448">MEDGRSSLHFANTEYSFLTALITSSEPNPPPLLLLFLIRFCCDVEKSSSSVVTAEPNEVTVLILFFDKCFDLILLLLLFPVRGSEMETHAEEVKEEEEHGGGEEDRKLASSGGEQERHVYRSKLSSTYKKIGTPCKIPIGHGAIYDFFSQDYVKIGDMIIRYQAANDCDLEPVAYEFFTLAFVLYEEEIALREVWALLVSQQYRPAKVLASSSASENSKSTKIAASLSYTKRDWLNVDVAKIECEACRAQIDFASCSANSFEAIESDLLLSVWILYLLVK</sequence>
<reference evidence="3 4" key="1">
    <citation type="journal article" date="2023" name="Plants (Basel)">
        <title>Bridging the Gap: Combining Genomics and Transcriptomics Approaches to Understand Stylosanthes scabra, an Orphan Legume from the Brazilian Caatinga.</title>
        <authorList>
            <person name="Ferreira-Neto J.R.C."/>
            <person name="da Silva M.D."/>
            <person name="Binneck E."/>
            <person name="de Melo N.F."/>
            <person name="da Silva R.H."/>
            <person name="de Melo A.L.T.M."/>
            <person name="Pandolfi V."/>
            <person name="Bustamante F.O."/>
            <person name="Brasileiro-Vidal A.C."/>
            <person name="Benko-Iseppon A.M."/>
        </authorList>
    </citation>
    <scope>NUCLEOTIDE SEQUENCE [LARGE SCALE GENOMIC DNA]</scope>
    <source>
        <tissue evidence="3">Leaves</tissue>
    </source>
</reference>